<organism evidence="1 2">
    <name type="scientific">Alligator mississippiensis</name>
    <name type="common">American alligator</name>
    <dbReference type="NCBI Taxonomy" id="8496"/>
    <lineage>
        <taxon>Eukaryota</taxon>
        <taxon>Metazoa</taxon>
        <taxon>Chordata</taxon>
        <taxon>Craniata</taxon>
        <taxon>Vertebrata</taxon>
        <taxon>Euteleostomi</taxon>
        <taxon>Archelosauria</taxon>
        <taxon>Archosauria</taxon>
        <taxon>Crocodylia</taxon>
        <taxon>Alligatoridae</taxon>
        <taxon>Alligatorinae</taxon>
        <taxon>Alligator</taxon>
    </lineage>
</organism>
<name>A0A151N5W9_ALLMI</name>
<protein>
    <submittedName>
        <fullName evidence="1">Uncharacterized protein</fullName>
    </submittedName>
</protein>
<proteinExistence type="predicted"/>
<keyword evidence="2" id="KW-1185">Reference proteome</keyword>
<gene>
    <name evidence="1" type="ORF">Y1Q_0007216</name>
</gene>
<dbReference type="AlphaFoldDB" id="A0A151N5W9"/>
<comment type="caution">
    <text evidence="1">The sequence shown here is derived from an EMBL/GenBank/DDBJ whole genome shotgun (WGS) entry which is preliminary data.</text>
</comment>
<evidence type="ECO:0000313" key="2">
    <source>
        <dbReference type="Proteomes" id="UP000050525"/>
    </source>
</evidence>
<evidence type="ECO:0000313" key="1">
    <source>
        <dbReference type="EMBL" id="KYO32243.1"/>
    </source>
</evidence>
<dbReference type="EMBL" id="AKHW03004004">
    <property type="protein sequence ID" value="KYO32243.1"/>
    <property type="molecule type" value="Genomic_DNA"/>
</dbReference>
<reference evidence="1 2" key="1">
    <citation type="journal article" date="2012" name="Genome Biol.">
        <title>Sequencing three crocodilian genomes to illuminate the evolution of archosaurs and amniotes.</title>
        <authorList>
            <person name="St John J.A."/>
            <person name="Braun E.L."/>
            <person name="Isberg S.R."/>
            <person name="Miles L.G."/>
            <person name="Chong A.Y."/>
            <person name="Gongora J."/>
            <person name="Dalzell P."/>
            <person name="Moran C."/>
            <person name="Bed'hom B."/>
            <person name="Abzhanov A."/>
            <person name="Burgess S.C."/>
            <person name="Cooksey A.M."/>
            <person name="Castoe T.A."/>
            <person name="Crawford N.G."/>
            <person name="Densmore L.D."/>
            <person name="Drew J.C."/>
            <person name="Edwards S.V."/>
            <person name="Faircloth B.C."/>
            <person name="Fujita M.K."/>
            <person name="Greenwold M.J."/>
            <person name="Hoffmann F.G."/>
            <person name="Howard J.M."/>
            <person name="Iguchi T."/>
            <person name="Janes D.E."/>
            <person name="Khan S.Y."/>
            <person name="Kohno S."/>
            <person name="de Koning A.J."/>
            <person name="Lance S.L."/>
            <person name="McCarthy F.M."/>
            <person name="McCormack J.E."/>
            <person name="Merchant M.E."/>
            <person name="Peterson D.G."/>
            <person name="Pollock D.D."/>
            <person name="Pourmand N."/>
            <person name="Raney B.J."/>
            <person name="Roessler K.A."/>
            <person name="Sanford J.R."/>
            <person name="Sawyer R.H."/>
            <person name="Schmidt C.J."/>
            <person name="Triplett E.W."/>
            <person name="Tuberville T.D."/>
            <person name="Venegas-Anaya M."/>
            <person name="Howard J.T."/>
            <person name="Jarvis E.D."/>
            <person name="Guillette L.J.Jr."/>
            <person name="Glenn T.C."/>
            <person name="Green R.E."/>
            <person name="Ray D.A."/>
        </authorList>
    </citation>
    <scope>NUCLEOTIDE SEQUENCE [LARGE SCALE GENOMIC DNA]</scope>
    <source>
        <strain evidence="1">KSC_2009_1</strain>
    </source>
</reference>
<accession>A0A151N5W9</accession>
<sequence length="102" mass="11961">MPLRRAAKQFVKLRRKLKNWLLKKQRELKRSSLSWESSSFLSSTIEESNVSGFHFPVELFGLWLKASRSLILETASWLKCSTLAKKKKNLCGHTKGWHWLCQ</sequence>
<dbReference type="Proteomes" id="UP000050525">
    <property type="component" value="Unassembled WGS sequence"/>
</dbReference>